<dbReference type="PANTHER" id="PTHR32089:SF39">
    <property type="entry name" value="METHYL-ACCEPTING CHEMOTAXIS PROTEIN HLYB"/>
    <property type="match status" value="1"/>
</dbReference>
<evidence type="ECO:0000256" key="4">
    <source>
        <dbReference type="ARBA" id="ARBA00022500"/>
    </source>
</evidence>
<feature type="coiled-coil region" evidence="11">
    <location>
        <begin position="241"/>
        <end position="268"/>
    </location>
</feature>
<dbReference type="Pfam" id="PF00672">
    <property type="entry name" value="HAMP"/>
    <property type="match status" value="1"/>
</dbReference>
<dbReference type="PROSITE" id="PS50885">
    <property type="entry name" value="HAMP"/>
    <property type="match status" value="1"/>
</dbReference>
<evidence type="ECO:0000256" key="10">
    <source>
        <dbReference type="PROSITE-ProRule" id="PRU00284"/>
    </source>
</evidence>
<dbReference type="SUPFAM" id="SSF58104">
    <property type="entry name" value="Methyl-accepting chemotaxis protein (MCP) signaling domain"/>
    <property type="match status" value="1"/>
</dbReference>
<comment type="subcellular location">
    <subcellularLocation>
        <location evidence="1">Cell membrane</location>
        <topology evidence="1">Multi-pass membrane protein</topology>
    </subcellularLocation>
</comment>
<evidence type="ECO:0000256" key="12">
    <source>
        <dbReference type="SAM" id="MobiDB-lite"/>
    </source>
</evidence>
<dbReference type="GO" id="GO:0006935">
    <property type="term" value="P:chemotaxis"/>
    <property type="evidence" value="ECO:0007669"/>
    <property type="project" value="UniProtKB-KW"/>
</dbReference>
<protein>
    <submittedName>
        <fullName evidence="15">Methyl-accepting chemotaxis protein PctC</fullName>
    </submittedName>
</protein>
<dbReference type="SMART" id="SM00283">
    <property type="entry name" value="MA"/>
    <property type="match status" value="1"/>
</dbReference>
<keyword evidence="4" id="KW-0145">Chemotaxis</keyword>
<comment type="similarity">
    <text evidence="9">Belongs to the methyl-accepting chemotaxis (MCP) protein family.</text>
</comment>
<gene>
    <name evidence="15" type="primary">pctC_4</name>
    <name evidence="15" type="ORF">GCE9029_03413</name>
</gene>
<dbReference type="CDD" id="cd11386">
    <property type="entry name" value="MCP_signal"/>
    <property type="match status" value="1"/>
</dbReference>
<organism evidence="15 16">
    <name type="scientific">Grimontia celer</name>
    <dbReference type="NCBI Taxonomy" id="1796497"/>
    <lineage>
        <taxon>Bacteria</taxon>
        <taxon>Pseudomonadati</taxon>
        <taxon>Pseudomonadota</taxon>
        <taxon>Gammaproteobacteria</taxon>
        <taxon>Vibrionales</taxon>
        <taxon>Vibrionaceae</taxon>
        <taxon>Grimontia</taxon>
    </lineage>
</organism>
<reference evidence="16" key="1">
    <citation type="submission" date="2016-02" db="EMBL/GenBank/DDBJ databases">
        <authorList>
            <person name="Rodrigo-Torres Lidia"/>
            <person name="Arahal R.David."/>
        </authorList>
    </citation>
    <scope>NUCLEOTIDE SEQUENCE [LARGE SCALE GENOMIC DNA]</scope>
    <source>
        <strain evidence="16">CECT 9029</strain>
    </source>
</reference>
<dbReference type="PANTHER" id="PTHR32089">
    <property type="entry name" value="METHYL-ACCEPTING CHEMOTAXIS PROTEIN MCPB"/>
    <property type="match status" value="1"/>
</dbReference>
<evidence type="ECO:0000256" key="3">
    <source>
        <dbReference type="ARBA" id="ARBA00022481"/>
    </source>
</evidence>
<feature type="domain" description="Methyl-accepting transducer" evidence="13">
    <location>
        <begin position="356"/>
        <end position="592"/>
    </location>
</feature>
<keyword evidence="8 10" id="KW-0807">Transducer</keyword>
<dbReference type="SMART" id="SM00304">
    <property type="entry name" value="HAMP"/>
    <property type="match status" value="1"/>
</dbReference>
<keyword evidence="5" id="KW-0812">Transmembrane</keyword>
<dbReference type="GO" id="GO:0005886">
    <property type="term" value="C:plasma membrane"/>
    <property type="evidence" value="ECO:0007669"/>
    <property type="project" value="UniProtKB-SubCell"/>
</dbReference>
<dbReference type="OrthoDB" id="8724845at2"/>
<feature type="domain" description="HAMP" evidence="14">
    <location>
        <begin position="297"/>
        <end position="351"/>
    </location>
</feature>
<dbReference type="RefSeq" id="WP_062664996.1">
    <property type="nucleotide sequence ID" value="NZ_FIZX01000002.1"/>
</dbReference>
<keyword evidence="3" id="KW-0488">Methylation</keyword>
<evidence type="ECO:0000256" key="8">
    <source>
        <dbReference type="ARBA" id="ARBA00023224"/>
    </source>
</evidence>
<dbReference type="Gene3D" id="1.10.287.950">
    <property type="entry name" value="Methyl-accepting chemotaxis protein"/>
    <property type="match status" value="1"/>
</dbReference>
<dbReference type="InterPro" id="IPR004089">
    <property type="entry name" value="MCPsignal_dom"/>
</dbReference>
<evidence type="ECO:0000256" key="7">
    <source>
        <dbReference type="ARBA" id="ARBA00023136"/>
    </source>
</evidence>
<evidence type="ECO:0000259" key="13">
    <source>
        <dbReference type="PROSITE" id="PS50111"/>
    </source>
</evidence>
<name>A0A128F7J2_9GAMM</name>
<dbReference type="Pfam" id="PF00015">
    <property type="entry name" value="MCPsignal"/>
    <property type="match status" value="1"/>
</dbReference>
<dbReference type="SMART" id="SM01358">
    <property type="entry name" value="HBM"/>
    <property type="match status" value="1"/>
</dbReference>
<dbReference type="InterPro" id="IPR032255">
    <property type="entry name" value="HBM"/>
</dbReference>
<dbReference type="STRING" id="1796497.GCE9029_03413"/>
<evidence type="ECO:0000313" key="16">
    <source>
        <dbReference type="Proteomes" id="UP000071641"/>
    </source>
</evidence>
<keyword evidence="6" id="KW-1133">Transmembrane helix</keyword>
<sequence>MRMAFPQTIKAQLSSVVILILLSVAVFAISFQRSFSELETLDGASVDILKSQTSVLMLRRHEKDFMARKEAKYKERFDTEYDALTQKLVTAKSKLNSLDMEGHEAIDAMLYKLEKYQRDFSALVNQRLEIGASHDLGLKGTARAASHRVEREIQKVDNDMLYNKLLMLRRHEKDFLLRSDTQYVDKFNALMDELSPAIATSDMPASNRLIMETALREYHKTFNALATGMEDVGLTPQSGLHGSLRASVQEAERQMRALSEDLVTAIDSREKSVTKRLTLIGGALAIIVCLTLGLITRLVTHKVSVANALMKKIAEGESSLRVRMNLRGKDELSEMASYFNQFIGNLQHTMEKIAGISSELSSNARRSLMMASDTATNAEKQRAESDSVSTAMTEMTATSREIAESVSTAANVAKELQDSAQTGREVNGETSAKANQLSESMRSASDNMQRLNTDSEEIGSVIDVIRSITEQTNLLALNAAIEAARAGDQGRGFAVVADQVRELAMKTHQSTDEITKIIEQLQNGIRHSVDLMNQSSEMASISVEQAREGASVMAAMVSQIEDIAGQNLQIATASEEQTVVTESVDRNIIAIVELAEHTASAAKKSNQSASAIEQLANELDKLVGTFTGQSQPQAISTKDSSENVNMAFARA</sequence>
<keyword evidence="16" id="KW-1185">Reference proteome</keyword>
<dbReference type="PROSITE" id="PS50111">
    <property type="entry name" value="CHEMOTAXIS_TRANSDUC_2"/>
    <property type="match status" value="1"/>
</dbReference>
<dbReference type="FunFam" id="1.10.287.950:FF:000001">
    <property type="entry name" value="Methyl-accepting chemotaxis sensory transducer"/>
    <property type="match status" value="1"/>
</dbReference>
<evidence type="ECO:0000256" key="1">
    <source>
        <dbReference type="ARBA" id="ARBA00004651"/>
    </source>
</evidence>
<evidence type="ECO:0000256" key="5">
    <source>
        <dbReference type="ARBA" id="ARBA00022692"/>
    </source>
</evidence>
<keyword evidence="7" id="KW-0472">Membrane</keyword>
<dbReference type="AlphaFoldDB" id="A0A128F7J2"/>
<evidence type="ECO:0000256" key="11">
    <source>
        <dbReference type="SAM" id="Coils"/>
    </source>
</evidence>
<keyword evidence="11" id="KW-0175">Coiled coil</keyword>
<evidence type="ECO:0000256" key="6">
    <source>
        <dbReference type="ARBA" id="ARBA00022989"/>
    </source>
</evidence>
<proteinExistence type="inferred from homology"/>
<dbReference type="EMBL" id="FIZX01000002">
    <property type="protein sequence ID" value="CZF82749.1"/>
    <property type="molecule type" value="Genomic_DNA"/>
</dbReference>
<dbReference type="GO" id="GO:0007165">
    <property type="term" value="P:signal transduction"/>
    <property type="evidence" value="ECO:0007669"/>
    <property type="project" value="UniProtKB-KW"/>
</dbReference>
<evidence type="ECO:0000256" key="2">
    <source>
        <dbReference type="ARBA" id="ARBA00022475"/>
    </source>
</evidence>
<evidence type="ECO:0000313" key="15">
    <source>
        <dbReference type="EMBL" id="CZF82749.1"/>
    </source>
</evidence>
<feature type="region of interest" description="Disordered" evidence="12">
    <location>
        <begin position="418"/>
        <end position="443"/>
    </location>
</feature>
<accession>A0A128F7J2</accession>
<dbReference type="Proteomes" id="UP000071641">
    <property type="component" value="Unassembled WGS sequence"/>
</dbReference>
<dbReference type="InterPro" id="IPR003660">
    <property type="entry name" value="HAMP_dom"/>
</dbReference>
<evidence type="ECO:0000256" key="9">
    <source>
        <dbReference type="ARBA" id="ARBA00029447"/>
    </source>
</evidence>
<keyword evidence="2" id="KW-1003">Cell membrane</keyword>
<evidence type="ECO:0000259" key="14">
    <source>
        <dbReference type="PROSITE" id="PS50885"/>
    </source>
</evidence>
<dbReference type="CDD" id="cd06225">
    <property type="entry name" value="HAMP"/>
    <property type="match status" value="1"/>
</dbReference>